<reference evidence="14 15" key="1">
    <citation type="submission" date="2018-11" db="EMBL/GenBank/DDBJ databases">
        <title>Sequencing the genomes of 1000 actinobacteria strains.</title>
        <authorList>
            <person name="Klenk H.-P."/>
        </authorList>
    </citation>
    <scope>NUCLEOTIDE SEQUENCE [LARGE SCALE GENOMIC DNA]</scope>
    <source>
        <strain evidence="14 15">DSM 14012</strain>
    </source>
</reference>
<keyword evidence="4 11" id="KW-0132">Cell division</keyword>
<evidence type="ECO:0000256" key="1">
    <source>
        <dbReference type="ARBA" id="ARBA00005417"/>
    </source>
</evidence>
<name>A0A3N2C1L4_9MICO</name>
<evidence type="ECO:0000256" key="11">
    <source>
        <dbReference type="RuleBase" id="RU365094"/>
    </source>
</evidence>
<keyword evidence="6 11" id="KW-0067">ATP-binding</keyword>
<feature type="compositionally biased region" description="Low complexity" evidence="12">
    <location>
        <begin position="296"/>
        <end position="310"/>
    </location>
</feature>
<comment type="similarity">
    <text evidence="1 11">Belongs to the ABC transporter superfamily.</text>
</comment>
<proteinExistence type="inferred from homology"/>
<keyword evidence="3 11" id="KW-1003">Cell membrane</keyword>
<dbReference type="SMART" id="SM00382">
    <property type="entry name" value="AAA"/>
    <property type="match status" value="1"/>
</dbReference>
<dbReference type="Pfam" id="PF00005">
    <property type="entry name" value="ABC_tran"/>
    <property type="match status" value="1"/>
</dbReference>
<dbReference type="InterPro" id="IPR015854">
    <property type="entry name" value="ABC_transpr_LolD-like"/>
</dbReference>
<dbReference type="InterPro" id="IPR017871">
    <property type="entry name" value="ABC_transporter-like_CS"/>
</dbReference>
<evidence type="ECO:0000256" key="3">
    <source>
        <dbReference type="ARBA" id="ARBA00022475"/>
    </source>
</evidence>
<gene>
    <name evidence="11" type="primary">ftsE</name>
    <name evidence="14" type="ORF">EDD42_1456</name>
</gene>
<feature type="compositionally biased region" description="Low complexity" evidence="12">
    <location>
        <begin position="356"/>
        <end position="384"/>
    </location>
</feature>
<dbReference type="GO" id="GO:0022857">
    <property type="term" value="F:transmembrane transporter activity"/>
    <property type="evidence" value="ECO:0007669"/>
    <property type="project" value="TreeGrafter"/>
</dbReference>
<evidence type="ECO:0000256" key="5">
    <source>
        <dbReference type="ARBA" id="ARBA00022741"/>
    </source>
</evidence>
<dbReference type="PROSITE" id="PS50893">
    <property type="entry name" value="ABC_TRANSPORTER_2"/>
    <property type="match status" value="1"/>
</dbReference>
<dbReference type="PROSITE" id="PS00211">
    <property type="entry name" value="ABC_TRANSPORTER_1"/>
    <property type="match status" value="1"/>
</dbReference>
<dbReference type="RefSeq" id="WP_085510570.1">
    <property type="nucleotide sequence ID" value="NZ_FXAP01000001.1"/>
</dbReference>
<evidence type="ECO:0000256" key="8">
    <source>
        <dbReference type="ARBA" id="ARBA00023306"/>
    </source>
</evidence>
<dbReference type="GO" id="GO:0016887">
    <property type="term" value="F:ATP hydrolysis activity"/>
    <property type="evidence" value="ECO:0007669"/>
    <property type="project" value="InterPro"/>
</dbReference>
<feature type="compositionally biased region" description="Low complexity" evidence="12">
    <location>
        <begin position="335"/>
        <end position="349"/>
    </location>
</feature>
<keyword evidence="5 11" id="KW-0547">Nucleotide-binding</keyword>
<organism evidence="14 15">
    <name type="scientific">Plantibacter flavus</name>
    <dbReference type="NCBI Taxonomy" id="150123"/>
    <lineage>
        <taxon>Bacteria</taxon>
        <taxon>Bacillati</taxon>
        <taxon>Actinomycetota</taxon>
        <taxon>Actinomycetes</taxon>
        <taxon>Micrococcales</taxon>
        <taxon>Microbacteriaceae</taxon>
        <taxon>Plantibacter</taxon>
    </lineage>
</organism>
<evidence type="ECO:0000256" key="2">
    <source>
        <dbReference type="ARBA" id="ARBA00020019"/>
    </source>
</evidence>
<comment type="caution">
    <text evidence="14">The sequence shown here is derived from an EMBL/GenBank/DDBJ whole genome shotgun (WGS) entry which is preliminary data.</text>
</comment>
<dbReference type="Gene3D" id="3.40.50.300">
    <property type="entry name" value="P-loop containing nucleotide triphosphate hydrolases"/>
    <property type="match status" value="1"/>
</dbReference>
<dbReference type="PANTHER" id="PTHR24220">
    <property type="entry name" value="IMPORT ATP-BINDING PROTEIN"/>
    <property type="match status" value="1"/>
</dbReference>
<feature type="region of interest" description="Disordered" evidence="12">
    <location>
        <begin position="296"/>
        <end position="398"/>
    </location>
</feature>
<protein>
    <recommendedName>
        <fullName evidence="2 11">Cell division ATP-binding protein FtsE</fullName>
    </recommendedName>
</protein>
<dbReference type="GO" id="GO:0005886">
    <property type="term" value="C:plasma membrane"/>
    <property type="evidence" value="ECO:0007669"/>
    <property type="project" value="UniProtKB-SubCell"/>
</dbReference>
<dbReference type="FunFam" id="3.40.50.300:FF:000056">
    <property type="entry name" value="Cell division ATP-binding protein FtsE"/>
    <property type="match status" value="1"/>
</dbReference>
<feature type="domain" description="ABC transporter" evidence="13">
    <location>
        <begin position="2"/>
        <end position="238"/>
    </location>
</feature>
<dbReference type="GO" id="GO:0051301">
    <property type="term" value="P:cell division"/>
    <property type="evidence" value="ECO:0007669"/>
    <property type="project" value="UniProtKB-UniRule"/>
</dbReference>
<sequence>MIRFDHISKKYPGTSRPALNDVDFEILRGEFIFLVGASGSGKSSCLRLMLKEDKPSKGKIHVLGHDLGSISNRKVPYFRRSLGVVFQDFRLLPSKTVYQNVAFTLQVIGKSRGFVQEAVPDVLKMVGLDGKAQRLPHELSGGEQQRVAIARAIVNKPQILLADEPTGNLDPATSAGIMQLLERINAGGTTVVMATHEAGFVDQMQRRVIELQDGQIVRDERHGGYGTTAAIPGLVRGSSKAAGPSAQTAPATASTPVTPAVETSSVPVTTTTSSVAASSEPTTSAVAAAAVAATAATPTAPVEPTAPAAVLRETPPQADTDEVVTRVSSSTPIQEPAAAPVAEPETPATRAEESTPEAPEAEPTTPKAEPAVPPAAAVPEVAPPQRLSNATGPIGLPARNEIDPIEVEHLSLAERLGLRAAARGTEDGEQNVGPTK</sequence>
<evidence type="ECO:0000256" key="4">
    <source>
        <dbReference type="ARBA" id="ARBA00022618"/>
    </source>
</evidence>
<dbReference type="SUPFAM" id="SSF52540">
    <property type="entry name" value="P-loop containing nucleoside triphosphate hydrolases"/>
    <property type="match status" value="1"/>
</dbReference>
<keyword evidence="7 11" id="KW-0472">Membrane</keyword>
<keyword evidence="8 11" id="KW-0131">Cell cycle</keyword>
<evidence type="ECO:0000313" key="15">
    <source>
        <dbReference type="Proteomes" id="UP000266915"/>
    </source>
</evidence>
<dbReference type="InterPro" id="IPR027417">
    <property type="entry name" value="P-loop_NTPase"/>
</dbReference>
<feature type="compositionally biased region" description="Low complexity" evidence="12">
    <location>
        <begin position="241"/>
        <end position="266"/>
    </location>
</feature>
<evidence type="ECO:0000259" key="13">
    <source>
        <dbReference type="PROSITE" id="PS50893"/>
    </source>
</evidence>
<dbReference type="InterPro" id="IPR003439">
    <property type="entry name" value="ABC_transporter-like_ATP-bd"/>
</dbReference>
<evidence type="ECO:0000313" key="14">
    <source>
        <dbReference type="EMBL" id="ROR81398.1"/>
    </source>
</evidence>
<accession>A0A3N2C1L4</accession>
<evidence type="ECO:0000256" key="9">
    <source>
        <dbReference type="ARBA" id="ARBA00054718"/>
    </source>
</evidence>
<dbReference type="Proteomes" id="UP000266915">
    <property type="component" value="Unassembled WGS sequence"/>
</dbReference>
<dbReference type="AlphaFoldDB" id="A0A3N2C1L4"/>
<evidence type="ECO:0000256" key="10">
    <source>
        <dbReference type="ARBA" id="ARBA00063837"/>
    </source>
</evidence>
<dbReference type="NCBIfam" id="TIGR02673">
    <property type="entry name" value="FtsE"/>
    <property type="match status" value="1"/>
</dbReference>
<comment type="subunit">
    <text evidence="10 11">Homodimer. Forms a membrane-associated complex with FtsX.</text>
</comment>
<dbReference type="InterPro" id="IPR005286">
    <property type="entry name" value="Cell_div_FtsE"/>
</dbReference>
<evidence type="ECO:0000256" key="6">
    <source>
        <dbReference type="ARBA" id="ARBA00022840"/>
    </source>
</evidence>
<evidence type="ECO:0000256" key="12">
    <source>
        <dbReference type="SAM" id="MobiDB-lite"/>
    </source>
</evidence>
<comment type="subcellular location">
    <subcellularLocation>
        <location evidence="11">Cell membrane</location>
        <topology evidence="11">Peripheral membrane protein</topology>
        <orientation evidence="11">Cytoplasmic side</orientation>
    </subcellularLocation>
</comment>
<dbReference type="PANTHER" id="PTHR24220:SF470">
    <property type="entry name" value="CELL DIVISION ATP-BINDING PROTEIN FTSE"/>
    <property type="match status" value="1"/>
</dbReference>
<dbReference type="InterPro" id="IPR003593">
    <property type="entry name" value="AAA+_ATPase"/>
</dbReference>
<keyword evidence="15" id="KW-1185">Reference proteome</keyword>
<feature type="region of interest" description="Disordered" evidence="12">
    <location>
        <begin position="223"/>
        <end position="266"/>
    </location>
</feature>
<dbReference type="EMBL" id="RKHL01000001">
    <property type="protein sequence ID" value="ROR81398.1"/>
    <property type="molecule type" value="Genomic_DNA"/>
</dbReference>
<comment type="function">
    <text evidence="9">Part of the ABC transporter FtsEX involved in cellular division. Has ATPase activity.</text>
</comment>
<dbReference type="GO" id="GO:0005524">
    <property type="term" value="F:ATP binding"/>
    <property type="evidence" value="ECO:0007669"/>
    <property type="project" value="UniProtKB-UniRule"/>
</dbReference>
<evidence type="ECO:0000256" key="7">
    <source>
        <dbReference type="ARBA" id="ARBA00023136"/>
    </source>
</evidence>